<dbReference type="InterPro" id="IPR051327">
    <property type="entry name" value="MATE_MepA_subfamily"/>
</dbReference>
<accession>A0ABT2RXM8</accession>
<feature type="transmembrane region" description="Helical" evidence="10">
    <location>
        <begin position="92"/>
        <end position="113"/>
    </location>
</feature>
<dbReference type="PANTHER" id="PTHR43823">
    <property type="entry name" value="SPORULATION PROTEIN YKVU"/>
    <property type="match status" value="1"/>
</dbReference>
<evidence type="ECO:0000256" key="3">
    <source>
        <dbReference type="ARBA" id="ARBA00022106"/>
    </source>
</evidence>
<feature type="transmembrane region" description="Helical" evidence="10">
    <location>
        <begin position="283"/>
        <end position="302"/>
    </location>
</feature>
<dbReference type="Proteomes" id="UP001652461">
    <property type="component" value="Unassembled WGS sequence"/>
</dbReference>
<keyword evidence="9" id="KW-0046">Antibiotic resistance</keyword>
<evidence type="ECO:0000256" key="4">
    <source>
        <dbReference type="ARBA" id="ARBA00022448"/>
    </source>
</evidence>
<feature type="transmembrane region" description="Helical" evidence="10">
    <location>
        <begin position="133"/>
        <end position="151"/>
    </location>
</feature>
<sequence length="445" mass="48480">MSTSLNQHFTPWALLKFAFPSIIMMIFMSLYTIVDGIFISRFLGSNALSSLNIVFPVINVVIAIATMLGTGGNAIISKYLGEGRDRDARECLTQLTVIGLAISLLLLVLTPIFLTPLCRALGSTDVLLADCRAYLSVSLLFAPACMLQTLFQSYLVTAGMPALGLFLTIGAGILNAILDYVLILVFPMGIAGAAIATGIGQSVPAVAGLFYFLLSRKSLYFTRFRLHPKELFMACYNGSSEMVTQLSNAVITFLFNLIMLDLAGENGVAAITILLYGQFLFNGFYLGFSIGISPIVGFQYGAGNRKQLRSIYRTSFLFVLASSVALTVIAVISSTPLVSVFTRDPETFTLADAGFRIFAFNFLFSGFNIASSGFFTALSNGRVSAIISFLRTLVFIVLSLLTLPRFFGITGAWLAIPVAEFLTLMLALRLHRTYFIRPGERNYLL</sequence>
<keyword evidence="8 10" id="KW-0472">Membrane</keyword>
<dbReference type="CDD" id="cd13143">
    <property type="entry name" value="MATE_MepA_like"/>
    <property type="match status" value="1"/>
</dbReference>
<dbReference type="Pfam" id="PF01554">
    <property type="entry name" value="MatE"/>
    <property type="match status" value="2"/>
</dbReference>
<feature type="transmembrane region" description="Helical" evidence="10">
    <location>
        <begin position="12"/>
        <end position="33"/>
    </location>
</feature>
<keyword evidence="6 10" id="KW-0812">Transmembrane</keyword>
<keyword evidence="12" id="KW-1185">Reference proteome</keyword>
<feature type="transmembrane region" description="Helical" evidence="10">
    <location>
        <begin position="249"/>
        <end position="277"/>
    </location>
</feature>
<comment type="subcellular location">
    <subcellularLocation>
        <location evidence="1">Cell membrane</location>
        <topology evidence="1">Multi-pass membrane protein</topology>
    </subcellularLocation>
</comment>
<dbReference type="RefSeq" id="WP_158363546.1">
    <property type="nucleotide sequence ID" value="NZ_JAOQKC010000011.1"/>
</dbReference>
<feature type="transmembrane region" description="Helical" evidence="10">
    <location>
        <begin position="407"/>
        <end position="428"/>
    </location>
</feature>
<protein>
    <recommendedName>
        <fullName evidence="3">Multidrug export protein MepA</fullName>
    </recommendedName>
</protein>
<keyword evidence="4" id="KW-0813">Transport</keyword>
<dbReference type="InterPro" id="IPR045070">
    <property type="entry name" value="MATE_MepA-like"/>
</dbReference>
<comment type="caution">
    <text evidence="11">The sequence shown here is derived from an EMBL/GenBank/DDBJ whole genome shotgun (WGS) entry which is preliminary data.</text>
</comment>
<evidence type="ECO:0000313" key="11">
    <source>
        <dbReference type="EMBL" id="MCU6697080.1"/>
    </source>
</evidence>
<name>A0ABT2RXM8_9FIRM</name>
<organism evidence="11 12">
    <name type="scientific">Laedolimicola ammoniilytica</name>
    <dbReference type="NCBI Taxonomy" id="2981771"/>
    <lineage>
        <taxon>Bacteria</taxon>
        <taxon>Bacillati</taxon>
        <taxon>Bacillota</taxon>
        <taxon>Clostridia</taxon>
        <taxon>Lachnospirales</taxon>
        <taxon>Lachnospiraceae</taxon>
        <taxon>Laedolimicola</taxon>
    </lineage>
</organism>
<feature type="transmembrane region" description="Helical" evidence="10">
    <location>
        <begin position="353"/>
        <end position="371"/>
    </location>
</feature>
<feature type="transmembrane region" description="Helical" evidence="10">
    <location>
        <begin position="163"/>
        <end position="183"/>
    </location>
</feature>
<feature type="transmembrane region" description="Helical" evidence="10">
    <location>
        <begin position="189"/>
        <end position="214"/>
    </location>
</feature>
<evidence type="ECO:0000256" key="5">
    <source>
        <dbReference type="ARBA" id="ARBA00022475"/>
    </source>
</evidence>
<evidence type="ECO:0000256" key="8">
    <source>
        <dbReference type="ARBA" id="ARBA00023136"/>
    </source>
</evidence>
<comment type="similarity">
    <text evidence="2">Belongs to the multi antimicrobial extrusion (MATE) (TC 2.A.66.1) family. MepA subfamily.</text>
</comment>
<evidence type="ECO:0000256" key="7">
    <source>
        <dbReference type="ARBA" id="ARBA00022989"/>
    </source>
</evidence>
<dbReference type="InterPro" id="IPR002528">
    <property type="entry name" value="MATE_fam"/>
</dbReference>
<evidence type="ECO:0000256" key="2">
    <source>
        <dbReference type="ARBA" id="ARBA00008417"/>
    </source>
</evidence>
<dbReference type="NCBIfam" id="TIGR00797">
    <property type="entry name" value="matE"/>
    <property type="match status" value="1"/>
</dbReference>
<gene>
    <name evidence="11" type="ORF">OCV63_09235</name>
</gene>
<dbReference type="InterPro" id="IPR048279">
    <property type="entry name" value="MdtK-like"/>
</dbReference>
<dbReference type="PANTHER" id="PTHR43823:SF3">
    <property type="entry name" value="MULTIDRUG EXPORT PROTEIN MEPA"/>
    <property type="match status" value="1"/>
</dbReference>
<feature type="transmembrane region" description="Helical" evidence="10">
    <location>
        <begin position="314"/>
        <end position="333"/>
    </location>
</feature>
<proteinExistence type="inferred from homology"/>
<keyword evidence="5" id="KW-1003">Cell membrane</keyword>
<evidence type="ECO:0000313" key="12">
    <source>
        <dbReference type="Proteomes" id="UP001652461"/>
    </source>
</evidence>
<evidence type="ECO:0000256" key="9">
    <source>
        <dbReference type="ARBA" id="ARBA00023251"/>
    </source>
</evidence>
<dbReference type="EMBL" id="JAOQKC010000011">
    <property type="protein sequence ID" value="MCU6697080.1"/>
    <property type="molecule type" value="Genomic_DNA"/>
</dbReference>
<reference evidence="11 12" key="1">
    <citation type="journal article" date="2021" name="ISME Commun">
        <title>Automated analysis of genomic sequences facilitates high-throughput and comprehensive description of bacteria.</title>
        <authorList>
            <person name="Hitch T.C.A."/>
        </authorList>
    </citation>
    <scope>NUCLEOTIDE SEQUENCE [LARGE SCALE GENOMIC DNA]</scope>
    <source>
        <strain evidence="11 12">Sanger_04</strain>
    </source>
</reference>
<evidence type="ECO:0000256" key="6">
    <source>
        <dbReference type="ARBA" id="ARBA00022692"/>
    </source>
</evidence>
<keyword evidence="7 10" id="KW-1133">Transmembrane helix</keyword>
<feature type="transmembrane region" description="Helical" evidence="10">
    <location>
        <begin position="383"/>
        <end position="401"/>
    </location>
</feature>
<evidence type="ECO:0000256" key="1">
    <source>
        <dbReference type="ARBA" id="ARBA00004651"/>
    </source>
</evidence>
<dbReference type="PIRSF" id="PIRSF006603">
    <property type="entry name" value="DinF"/>
    <property type="match status" value="1"/>
</dbReference>
<evidence type="ECO:0000256" key="10">
    <source>
        <dbReference type="SAM" id="Phobius"/>
    </source>
</evidence>
<feature type="transmembrane region" description="Helical" evidence="10">
    <location>
        <begin position="53"/>
        <end position="80"/>
    </location>
</feature>